<keyword evidence="1 6" id="KW-0436">Ligase</keyword>
<dbReference type="GO" id="GO:0005524">
    <property type="term" value="F:ATP binding"/>
    <property type="evidence" value="ECO:0007669"/>
    <property type="project" value="UniProtKB-UniRule"/>
</dbReference>
<dbReference type="Pfam" id="PF21360">
    <property type="entry name" value="PylC-like_N"/>
    <property type="match status" value="1"/>
</dbReference>
<organism evidence="6 7">
    <name type="scientific">Faecalicatena contorta</name>
    <dbReference type="NCBI Taxonomy" id="39482"/>
    <lineage>
        <taxon>Bacteria</taxon>
        <taxon>Bacillati</taxon>
        <taxon>Bacillota</taxon>
        <taxon>Clostridia</taxon>
        <taxon>Lachnospirales</taxon>
        <taxon>Lachnospiraceae</taxon>
        <taxon>Faecalicatena</taxon>
    </lineage>
</organism>
<dbReference type="Proteomes" id="UP000095544">
    <property type="component" value="Unassembled WGS sequence"/>
</dbReference>
<dbReference type="RefSeq" id="WP_242857564.1">
    <property type="nucleotide sequence ID" value="NZ_CYZU01000012.1"/>
</dbReference>
<evidence type="ECO:0000256" key="2">
    <source>
        <dbReference type="ARBA" id="ARBA00022741"/>
    </source>
</evidence>
<dbReference type="Pfam" id="PF02786">
    <property type="entry name" value="CPSase_L_D2"/>
    <property type="match status" value="1"/>
</dbReference>
<dbReference type="Gene3D" id="3.30.470.20">
    <property type="entry name" value="ATP-grasp fold, B domain"/>
    <property type="match status" value="1"/>
</dbReference>
<keyword evidence="2 4" id="KW-0547">Nucleotide-binding</keyword>
<feature type="domain" description="ATP-grasp" evidence="5">
    <location>
        <begin position="113"/>
        <end position="304"/>
    </location>
</feature>
<keyword evidence="3 4" id="KW-0067">ATP-binding</keyword>
<dbReference type="AlphaFoldDB" id="A0A174DP77"/>
<evidence type="ECO:0000259" key="5">
    <source>
        <dbReference type="PROSITE" id="PS50975"/>
    </source>
</evidence>
<dbReference type="InterPro" id="IPR011761">
    <property type="entry name" value="ATP-grasp"/>
</dbReference>
<protein>
    <submittedName>
        <fullName evidence="6">2-oxoglutarate carboxylase small subunit</fullName>
        <ecNumber evidence="6">6.4.1.7</ecNumber>
    </submittedName>
</protein>
<dbReference type="SUPFAM" id="SSF52440">
    <property type="entry name" value="PreATP-grasp domain"/>
    <property type="match status" value="1"/>
</dbReference>
<dbReference type="InterPro" id="IPR013815">
    <property type="entry name" value="ATP_grasp_subdomain_1"/>
</dbReference>
<dbReference type="InterPro" id="IPR016185">
    <property type="entry name" value="PreATP-grasp_dom_sf"/>
</dbReference>
<dbReference type="EMBL" id="CYZU01000012">
    <property type="protein sequence ID" value="CUO25905.1"/>
    <property type="molecule type" value="Genomic_DNA"/>
</dbReference>
<dbReference type="PROSITE" id="PS50975">
    <property type="entry name" value="ATP_GRASP"/>
    <property type="match status" value="1"/>
</dbReference>
<dbReference type="Gene3D" id="3.30.1490.20">
    <property type="entry name" value="ATP-grasp fold, A domain"/>
    <property type="match status" value="1"/>
</dbReference>
<dbReference type="InterPro" id="IPR005479">
    <property type="entry name" value="CPAse_ATP-bd"/>
</dbReference>
<reference evidence="6 7" key="1">
    <citation type="submission" date="2015-09" db="EMBL/GenBank/DDBJ databases">
        <authorList>
            <consortium name="Pathogen Informatics"/>
        </authorList>
    </citation>
    <scope>NUCLEOTIDE SEQUENCE [LARGE SCALE GENOMIC DNA]</scope>
    <source>
        <strain evidence="6 7">2789STDY5834876</strain>
    </source>
</reference>
<evidence type="ECO:0000256" key="1">
    <source>
        <dbReference type="ARBA" id="ARBA00022598"/>
    </source>
</evidence>
<evidence type="ECO:0000256" key="3">
    <source>
        <dbReference type="ARBA" id="ARBA00022840"/>
    </source>
</evidence>
<proteinExistence type="predicted"/>
<evidence type="ECO:0000313" key="7">
    <source>
        <dbReference type="Proteomes" id="UP000095544"/>
    </source>
</evidence>
<evidence type="ECO:0000313" key="6">
    <source>
        <dbReference type="EMBL" id="CUO25905.1"/>
    </source>
</evidence>
<dbReference type="GO" id="GO:0034029">
    <property type="term" value="F:2-oxoglutarate carboxylase activity"/>
    <property type="evidence" value="ECO:0007669"/>
    <property type="project" value="UniProtKB-EC"/>
</dbReference>
<dbReference type="InterPro" id="IPR048764">
    <property type="entry name" value="PylC_N"/>
</dbReference>
<dbReference type="Gene3D" id="3.40.50.20">
    <property type="match status" value="1"/>
</dbReference>
<dbReference type="STRING" id="39482.ERS852491_01705"/>
<accession>A0A174DP77</accession>
<gene>
    <name evidence="6" type="primary">cfiB</name>
    <name evidence="6" type="ORF">ERS852491_01705</name>
</gene>
<evidence type="ECO:0000256" key="4">
    <source>
        <dbReference type="PROSITE-ProRule" id="PRU00409"/>
    </source>
</evidence>
<dbReference type="GO" id="GO:0046872">
    <property type="term" value="F:metal ion binding"/>
    <property type="evidence" value="ECO:0007669"/>
    <property type="project" value="InterPro"/>
</dbReference>
<dbReference type="PANTHER" id="PTHR43585">
    <property type="entry name" value="FUMIPYRROLE BIOSYNTHESIS PROTEIN C"/>
    <property type="match status" value="1"/>
</dbReference>
<dbReference type="InterPro" id="IPR052032">
    <property type="entry name" value="ATP-dep_AA_Ligase"/>
</dbReference>
<name>A0A174DP77_9FIRM</name>
<dbReference type="EC" id="6.4.1.7" evidence="6"/>
<dbReference type="PANTHER" id="PTHR43585:SF2">
    <property type="entry name" value="ATP-GRASP ENZYME FSQD"/>
    <property type="match status" value="1"/>
</dbReference>
<sequence length="420" mass="47181">MNELKGKKLLILAGAGTHNKVVKAAREMGIYTIVTDYLVDSPAKQIADEAWMLNITDVENIVKRCKAEHVDGVINFCIDPAQKPYQQICEKLNIPCIGTKESFEILTDKRKFKDYCAGHGVETIPEYTTLDIINENVEYPIFIKPTNSRGSRGQSICFNKSEALDGIKVAKKESSNGGYICEKYMGGKQDIGSAFFVVNGEPYLVKFGDRHLGRIEDNLDKTVICTQLPSTYSEMFEKKVIHNVKNMIRSLGIKFGPVFLQGFIDGDTIYYYDPAQRMPGGDYDLILKEATGFDTVKSCIHFSLTGDTKTVFGNPQNSYRLNDGIALLFTITVRPGRIAKVEGFEQILNHQNVIYGRQIIPEGSMIPNSGDIKQRVAAIGAYITDKSLINNLVKDIYEIYHVYDEYGEDMVISKYEFKVN</sequence>
<dbReference type="SUPFAM" id="SSF56059">
    <property type="entry name" value="Glutathione synthetase ATP-binding domain-like"/>
    <property type="match status" value="1"/>
</dbReference>